<evidence type="ECO:0000256" key="5">
    <source>
        <dbReference type="SAM" id="MobiDB-lite"/>
    </source>
</evidence>
<keyword evidence="6" id="KW-1133">Transmembrane helix</keyword>
<feature type="region of interest" description="Disordered" evidence="5">
    <location>
        <begin position="52"/>
        <end position="91"/>
    </location>
</feature>
<dbReference type="SUPFAM" id="SSF48726">
    <property type="entry name" value="Immunoglobulin"/>
    <property type="match status" value="3"/>
</dbReference>
<dbReference type="CDD" id="cd00033">
    <property type="entry name" value="CCP"/>
    <property type="match status" value="1"/>
</dbReference>
<dbReference type="PANTHER" id="PTHR10075:SF104">
    <property type="entry name" value="BASIGIN, ISOFORM G"/>
    <property type="match status" value="1"/>
</dbReference>
<keyword evidence="2 4" id="KW-1015">Disulfide bond</keyword>
<feature type="disulfide bond" evidence="4">
    <location>
        <begin position="517"/>
        <end position="544"/>
    </location>
</feature>
<evidence type="ECO:0000259" key="7">
    <source>
        <dbReference type="PROSITE" id="PS50835"/>
    </source>
</evidence>
<evidence type="ECO:0000259" key="8">
    <source>
        <dbReference type="PROSITE" id="PS50923"/>
    </source>
</evidence>
<evidence type="ECO:0000256" key="4">
    <source>
        <dbReference type="PROSITE-ProRule" id="PRU00302"/>
    </source>
</evidence>
<comment type="caution">
    <text evidence="9">The sequence shown here is derived from an EMBL/GenBank/DDBJ whole genome shotgun (WGS) entry which is preliminary data.</text>
</comment>
<dbReference type="InterPro" id="IPR057774">
    <property type="entry name" value="D8C_UMOD/GP2/OIT3-like"/>
</dbReference>
<keyword evidence="3" id="KW-0393">Immunoglobulin domain</keyword>
<dbReference type="InterPro" id="IPR035976">
    <property type="entry name" value="Sushi/SCR/CCP_sf"/>
</dbReference>
<evidence type="ECO:0000256" key="1">
    <source>
        <dbReference type="ARBA" id="ARBA00022729"/>
    </source>
</evidence>
<dbReference type="InterPro" id="IPR008160">
    <property type="entry name" value="Collagen"/>
</dbReference>
<dbReference type="InterPro" id="IPR013783">
    <property type="entry name" value="Ig-like_fold"/>
</dbReference>
<dbReference type="InterPro" id="IPR036179">
    <property type="entry name" value="Ig-like_dom_sf"/>
</dbReference>
<dbReference type="InterPro" id="IPR000436">
    <property type="entry name" value="Sushi_SCR_CCP_dom"/>
</dbReference>
<feature type="region of interest" description="Disordered" evidence="5">
    <location>
        <begin position="123"/>
        <end position="187"/>
    </location>
</feature>
<dbReference type="PANTHER" id="PTHR10075">
    <property type="entry name" value="BASIGIN RELATED"/>
    <property type="match status" value="1"/>
</dbReference>
<dbReference type="InterPro" id="IPR013098">
    <property type="entry name" value="Ig_I-set"/>
</dbReference>
<dbReference type="EMBL" id="CALNXI010001466">
    <property type="protein sequence ID" value="CAH3169911.1"/>
    <property type="molecule type" value="Genomic_DNA"/>
</dbReference>
<comment type="caution">
    <text evidence="4">Lacks conserved residue(s) required for the propagation of feature annotation.</text>
</comment>
<dbReference type="PROSITE" id="PS50835">
    <property type="entry name" value="IG_LIKE"/>
    <property type="match status" value="3"/>
</dbReference>
<evidence type="ECO:0000256" key="6">
    <source>
        <dbReference type="SAM" id="Phobius"/>
    </source>
</evidence>
<keyword evidence="6" id="KW-0812">Transmembrane</keyword>
<keyword evidence="4" id="KW-0768">Sushi</keyword>
<evidence type="ECO:0000256" key="3">
    <source>
        <dbReference type="ARBA" id="ARBA00023319"/>
    </source>
</evidence>
<dbReference type="CDD" id="cd00096">
    <property type="entry name" value="Ig"/>
    <property type="match status" value="2"/>
</dbReference>
<dbReference type="InterPro" id="IPR003598">
    <property type="entry name" value="Ig_sub2"/>
</dbReference>
<dbReference type="Gene3D" id="2.60.40.10">
    <property type="entry name" value="Immunoglobulins"/>
    <property type="match status" value="3"/>
</dbReference>
<dbReference type="SMART" id="SM00409">
    <property type="entry name" value="IG"/>
    <property type="match status" value="3"/>
</dbReference>
<dbReference type="InterPro" id="IPR003599">
    <property type="entry name" value="Ig_sub"/>
</dbReference>
<feature type="compositionally biased region" description="Pro residues" evidence="5">
    <location>
        <begin position="135"/>
        <end position="144"/>
    </location>
</feature>
<feature type="domain" description="Ig-like" evidence="7">
    <location>
        <begin position="305"/>
        <end position="385"/>
    </location>
</feature>
<reference evidence="9 10" key="1">
    <citation type="submission" date="2022-05" db="EMBL/GenBank/DDBJ databases">
        <authorList>
            <consortium name="Genoscope - CEA"/>
            <person name="William W."/>
        </authorList>
    </citation>
    <scope>NUCLEOTIDE SEQUENCE [LARGE SCALE GENOMIC DNA]</scope>
</reference>
<dbReference type="Pfam" id="PF00084">
    <property type="entry name" value="Sushi"/>
    <property type="match status" value="1"/>
</dbReference>
<evidence type="ECO:0000313" key="10">
    <source>
        <dbReference type="Proteomes" id="UP001159427"/>
    </source>
</evidence>
<name>A0ABN8QSN1_9CNID</name>
<dbReference type="Proteomes" id="UP001159427">
    <property type="component" value="Unassembled WGS sequence"/>
</dbReference>
<dbReference type="Pfam" id="PF13927">
    <property type="entry name" value="Ig_3"/>
    <property type="match status" value="1"/>
</dbReference>
<dbReference type="SMART" id="SM00408">
    <property type="entry name" value="IGc2"/>
    <property type="match status" value="3"/>
</dbReference>
<dbReference type="Pfam" id="PF07679">
    <property type="entry name" value="I-set"/>
    <property type="match status" value="2"/>
</dbReference>
<organism evidence="9 10">
    <name type="scientific">Porites evermanni</name>
    <dbReference type="NCBI Taxonomy" id="104178"/>
    <lineage>
        <taxon>Eukaryota</taxon>
        <taxon>Metazoa</taxon>
        <taxon>Cnidaria</taxon>
        <taxon>Anthozoa</taxon>
        <taxon>Hexacorallia</taxon>
        <taxon>Scleractinia</taxon>
        <taxon>Fungiina</taxon>
        <taxon>Poritidae</taxon>
        <taxon>Porites</taxon>
    </lineage>
</organism>
<keyword evidence="10" id="KW-1185">Reference proteome</keyword>
<feature type="domain" description="Sushi" evidence="8">
    <location>
        <begin position="489"/>
        <end position="546"/>
    </location>
</feature>
<keyword evidence="1" id="KW-0732">Signal</keyword>
<feature type="domain" description="Ig-like" evidence="7">
    <location>
        <begin position="215"/>
        <end position="300"/>
    </location>
</feature>
<dbReference type="PROSITE" id="PS50923">
    <property type="entry name" value="SUSHI"/>
    <property type="match status" value="1"/>
</dbReference>
<keyword evidence="6" id="KW-0472">Membrane</keyword>
<dbReference type="SUPFAM" id="SSF57535">
    <property type="entry name" value="Complement control module/SCR domain"/>
    <property type="match status" value="1"/>
</dbReference>
<dbReference type="InterPro" id="IPR007110">
    <property type="entry name" value="Ig-like_dom"/>
</dbReference>
<proteinExistence type="predicted"/>
<dbReference type="Pfam" id="PF01391">
    <property type="entry name" value="Collagen"/>
    <property type="match status" value="1"/>
</dbReference>
<dbReference type="SMART" id="SM00032">
    <property type="entry name" value="CCP"/>
    <property type="match status" value="1"/>
</dbReference>
<evidence type="ECO:0000313" key="9">
    <source>
        <dbReference type="EMBL" id="CAH3169911.1"/>
    </source>
</evidence>
<feature type="compositionally biased region" description="Low complexity" evidence="5">
    <location>
        <begin position="165"/>
        <end position="174"/>
    </location>
</feature>
<evidence type="ECO:0000256" key="2">
    <source>
        <dbReference type="ARBA" id="ARBA00023157"/>
    </source>
</evidence>
<feature type="transmembrane region" description="Helical" evidence="6">
    <location>
        <begin position="12"/>
        <end position="35"/>
    </location>
</feature>
<accession>A0ABN8QSN1</accession>
<gene>
    <name evidence="9" type="ORF">PEVE_00007032</name>
</gene>
<dbReference type="Gene3D" id="2.10.70.10">
    <property type="entry name" value="Complement Module, domain 1"/>
    <property type="match status" value="1"/>
</dbReference>
<dbReference type="Pfam" id="PF23283">
    <property type="entry name" value="D8C_UMOD"/>
    <property type="match status" value="1"/>
</dbReference>
<protein>
    <submittedName>
        <fullName evidence="9">Uncharacterized protein</fullName>
    </submittedName>
</protein>
<feature type="domain" description="Ig-like" evidence="7">
    <location>
        <begin position="397"/>
        <end position="481"/>
    </location>
</feature>
<sequence>MASGRDSPNLSTIVSGLHLIFTLTSVAFFTYKVYFLENELSLIRREVPFRTAQESTVDKATPPSIVQSREEQRSGRNGRAGKRKSESSSATDMLKAVCVQKLLNNLQVADDVVNGTGKVVCMKGPQGLPGQPGSPGLPGPPGQPGSPGSRGKTGAQGPRGRRGRPGTPGKNGPPGRKGPRGKPGKTLDVNVTELQNLAEQLQTSAQGDIAMFAPPRFTRKPPPLIFIKEGGNLTLSISVSGNPQPKITWSVRQKTQGNKRRVKSTENKFEIKNVRFEDEGVITYRAENVFGAQENEIELTVLGAPRFPKSPPGPATGFLGKETKLLCDLLGNPTPEVKWTRSPPAPLPQGRSEVRKDGLYITNTKLEDGGVYTCIATNEYGMEIHGTFLNVKAVEPPVFTSVPQALVNVSRTDEAIRVSCSATGSPLPKITWYKNNVTLIRSPNNVTKDEVTSELVIDQFQTSIQTQYTCVARNEYNDEVTASTKLVLRDCGDPGEPDNAIVIMGNHWAGEYIRYLCNPGYTMIGPAVRRCLPSGKWSGNTPTCNKTECVEHRTIDDDSRSHRYSASNNNKNDRYLPEGWYRFVTRTRMNTKCVTSGNNYCNTAYIGYLSQNHPSVEEGIVTRQVCFSYPSYCCRYSTYIKVLNCGSFYVYKLKPTPVSWARYCTE</sequence>